<comment type="caution">
    <text evidence="1">The sequence shown here is derived from an EMBL/GenBank/DDBJ whole genome shotgun (WGS) entry which is preliminary data.</text>
</comment>
<evidence type="ECO:0000313" key="2">
    <source>
        <dbReference type="Proteomes" id="UP000521943"/>
    </source>
</evidence>
<accession>A0A8H6HTC2</accession>
<gene>
    <name evidence="1" type="ORF">DFP72DRAFT_1070358</name>
</gene>
<dbReference type="AlphaFoldDB" id="A0A8H6HTC2"/>
<dbReference type="Proteomes" id="UP000521943">
    <property type="component" value="Unassembled WGS sequence"/>
</dbReference>
<name>A0A8H6HTC2_9AGAR</name>
<organism evidence="1 2">
    <name type="scientific">Ephemerocybe angulata</name>
    <dbReference type="NCBI Taxonomy" id="980116"/>
    <lineage>
        <taxon>Eukaryota</taxon>
        <taxon>Fungi</taxon>
        <taxon>Dikarya</taxon>
        <taxon>Basidiomycota</taxon>
        <taxon>Agaricomycotina</taxon>
        <taxon>Agaricomycetes</taxon>
        <taxon>Agaricomycetidae</taxon>
        <taxon>Agaricales</taxon>
        <taxon>Agaricineae</taxon>
        <taxon>Psathyrellaceae</taxon>
        <taxon>Ephemerocybe</taxon>
    </lineage>
</organism>
<proteinExistence type="predicted"/>
<dbReference type="EMBL" id="JACGCI010000044">
    <property type="protein sequence ID" value="KAF6752411.1"/>
    <property type="molecule type" value="Genomic_DNA"/>
</dbReference>
<evidence type="ECO:0000313" key="1">
    <source>
        <dbReference type="EMBL" id="KAF6752411.1"/>
    </source>
</evidence>
<sequence length="379" mass="42388">MTAPNPTSIADPSLLSLANETLSHVSFFLSDDTDGFISFMLTCRRLDGAAAFVRYTSLLIEGAKGRRLMAALLSGSETSQRYRLLVKRIWFRGYHEKEMMVGAGLLAEVMQHTVNLVALWIETSMADTGPITERMKRRGIVRVRKHPAYSIEAVNEEGGVAVPIILPRFSHYRISGDSSLLSLAHHRCLTELELCHMLDDDAFAKFLEEAENTNLGNHLEMLTIKVASSLDIKLSMYLLSDSFPSLRGLSVDQTSLDMTTMIKMLGEPIPAFPNLRHCTLNRLYNYRLTNGLKHPLLAGLNRSAAAKLLSAVASNHKFLEMLGLGRNLFYVGRDGGYEHRLLMESDEVWGKVFGKQFRSFSSPVAFAYSDTETNLYDPE</sequence>
<keyword evidence="2" id="KW-1185">Reference proteome</keyword>
<reference evidence="1 2" key="1">
    <citation type="submission" date="2020-07" db="EMBL/GenBank/DDBJ databases">
        <title>Comparative genomics of pyrophilous fungi reveals a link between fire events and developmental genes.</title>
        <authorList>
            <consortium name="DOE Joint Genome Institute"/>
            <person name="Steindorff A.S."/>
            <person name="Carver A."/>
            <person name="Calhoun S."/>
            <person name="Stillman K."/>
            <person name="Liu H."/>
            <person name="Lipzen A."/>
            <person name="Pangilinan J."/>
            <person name="Labutti K."/>
            <person name="Bruns T.D."/>
            <person name="Grigoriev I.V."/>
        </authorList>
    </citation>
    <scope>NUCLEOTIDE SEQUENCE [LARGE SCALE GENOMIC DNA]</scope>
    <source>
        <strain evidence="1 2">CBS 144469</strain>
    </source>
</reference>
<protein>
    <submittedName>
        <fullName evidence="1">Uncharacterized protein</fullName>
    </submittedName>
</protein>
<dbReference type="OrthoDB" id="3060280at2759"/>